<comment type="cofactor">
    <cofactor evidence="1">
        <name>thiamine diphosphate</name>
        <dbReference type="ChEBI" id="CHEBI:58937"/>
    </cofactor>
</comment>
<protein>
    <recommendedName>
        <fullName evidence="4">Transketolase-like pyrimidine-binding domain-containing protein</fullName>
    </recommendedName>
</protein>
<feature type="domain" description="Transketolase-like pyrimidine-binding" evidence="4">
    <location>
        <begin position="4"/>
        <end position="168"/>
    </location>
</feature>
<dbReference type="SMART" id="SM00861">
    <property type="entry name" value="Transket_pyr"/>
    <property type="match status" value="1"/>
</dbReference>
<comment type="similarity">
    <text evidence="2">Belongs to the transketolase family.</text>
</comment>
<dbReference type="SUPFAM" id="SSF52518">
    <property type="entry name" value="Thiamin diphosphate-binding fold (THDP-binding)"/>
    <property type="match status" value="1"/>
</dbReference>
<evidence type="ECO:0000256" key="3">
    <source>
        <dbReference type="ARBA" id="ARBA00023052"/>
    </source>
</evidence>
<dbReference type="InterPro" id="IPR029061">
    <property type="entry name" value="THDP-binding"/>
</dbReference>
<dbReference type="PANTHER" id="PTHR43825">
    <property type="entry name" value="PYRUVATE DEHYDROGENASE E1 COMPONENT"/>
    <property type="match status" value="1"/>
</dbReference>
<dbReference type="CDD" id="cd07033">
    <property type="entry name" value="TPP_PYR_DXS_TK_like"/>
    <property type="match status" value="1"/>
</dbReference>
<keyword evidence="3" id="KW-0786">Thiamine pyrophosphate</keyword>
<dbReference type="Gene3D" id="3.40.50.970">
    <property type="match status" value="1"/>
</dbReference>
<evidence type="ECO:0000259" key="4">
    <source>
        <dbReference type="SMART" id="SM00861"/>
    </source>
</evidence>
<sequence length="217" mass="24011">MNEEDIRDVFFDRIYEIGSKNSNIMVISADMDAFSLRKFAEDFPQQYLNVGVSEQNMINIAAGLALSGKTVFCYSIASFATLRCYEQIKVNLCSMNLPVIIIGAGAGFSFGYDGPTHHGIQDISSMRLLPEMSIVELSSNDVAKKAVDYAIEANAPCYIKLDKGPFPDWSDVEPNFSKGYRLLRPLSDINLVSNGYMTREVLKVADDLNKSGYSLGV</sequence>
<name>A0A382R644_9ZZZZ</name>
<dbReference type="PANTHER" id="PTHR43825:SF5">
    <property type="entry name" value="HYPOTHETICAL TRANSKETOLASE FAMILY PROTEIN"/>
    <property type="match status" value="1"/>
</dbReference>
<dbReference type="AlphaFoldDB" id="A0A382R644"/>
<dbReference type="EMBL" id="UINC01119079">
    <property type="protein sequence ID" value="SVC92637.1"/>
    <property type="molecule type" value="Genomic_DNA"/>
</dbReference>
<evidence type="ECO:0000256" key="2">
    <source>
        <dbReference type="ARBA" id="ARBA00007131"/>
    </source>
</evidence>
<evidence type="ECO:0000313" key="5">
    <source>
        <dbReference type="EMBL" id="SVC92637.1"/>
    </source>
</evidence>
<dbReference type="FunFam" id="3.40.50.970:FF:000129">
    <property type="entry name" value="Transketolase"/>
    <property type="match status" value="1"/>
</dbReference>
<dbReference type="InterPro" id="IPR005475">
    <property type="entry name" value="Transketolase-like_Pyr-bd"/>
</dbReference>
<evidence type="ECO:0000256" key="1">
    <source>
        <dbReference type="ARBA" id="ARBA00001964"/>
    </source>
</evidence>
<feature type="non-terminal residue" evidence="5">
    <location>
        <position position="217"/>
    </location>
</feature>
<dbReference type="InterPro" id="IPR051157">
    <property type="entry name" value="PDH/Transketolase"/>
</dbReference>
<accession>A0A382R644</accession>
<gene>
    <name evidence="5" type="ORF">METZ01_LOCUS345491</name>
</gene>
<reference evidence="5" key="1">
    <citation type="submission" date="2018-05" db="EMBL/GenBank/DDBJ databases">
        <authorList>
            <person name="Lanie J.A."/>
            <person name="Ng W.-L."/>
            <person name="Kazmierczak K.M."/>
            <person name="Andrzejewski T.M."/>
            <person name="Davidsen T.M."/>
            <person name="Wayne K.J."/>
            <person name="Tettelin H."/>
            <person name="Glass J.I."/>
            <person name="Rusch D."/>
            <person name="Podicherti R."/>
            <person name="Tsui H.-C.T."/>
            <person name="Winkler M.E."/>
        </authorList>
    </citation>
    <scope>NUCLEOTIDE SEQUENCE</scope>
</reference>
<proteinExistence type="inferred from homology"/>
<dbReference type="Pfam" id="PF02779">
    <property type="entry name" value="Transket_pyr"/>
    <property type="match status" value="1"/>
</dbReference>
<organism evidence="5">
    <name type="scientific">marine metagenome</name>
    <dbReference type="NCBI Taxonomy" id="408172"/>
    <lineage>
        <taxon>unclassified sequences</taxon>
        <taxon>metagenomes</taxon>
        <taxon>ecological metagenomes</taxon>
    </lineage>
</organism>